<evidence type="ECO:0000313" key="3">
    <source>
        <dbReference type="Proteomes" id="UP000000851"/>
    </source>
</evidence>
<protein>
    <submittedName>
        <fullName evidence="2">NmrA family protein</fullName>
    </submittedName>
</protein>
<dbReference type="Proteomes" id="UP000000851">
    <property type="component" value="Chromosome"/>
</dbReference>
<dbReference type="Pfam" id="PF05368">
    <property type="entry name" value="NmrA"/>
    <property type="match status" value="1"/>
</dbReference>
<dbReference type="InterPro" id="IPR051604">
    <property type="entry name" value="Ergot_Alk_Oxidoreductase"/>
</dbReference>
<dbReference type="eggNOG" id="COG0702">
    <property type="taxonomic scope" value="Bacteria"/>
</dbReference>
<dbReference type="HOGENOM" id="CLU_007383_10_6_11"/>
<dbReference type="Gene3D" id="3.90.25.10">
    <property type="entry name" value="UDP-galactose 4-epimerase, domain 1"/>
    <property type="match status" value="1"/>
</dbReference>
<dbReference type="InterPro" id="IPR008030">
    <property type="entry name" value="NmrA-like"/>
</dbReference>
<evidence type="ECO:0000259" key="1">
    <source>
        <dbReference type="Pfam" id="PF05368"/>
    </source>
</evidence>
<dbReference type="Gene3D" id="3.40.50.720">
    <property type="entry name" value="NAD(P)-binding Rossmann-like Domain"/>
    <property type="match status" value="1"/>
</dbReference>
<dbReference type="EMBL" id="CP001700">
    <property type="protein sequence ID" value="ACU76026.1"/>
    <property type="molecule type" value="Genomic_DNA"/>
</dbReference>
<dbReference type="PANTHER" id="PTHR43162">
    <property type="match status" value="1"/>
</dbReference>
<dbReference type="SUPFAM" id="SSF51735">
    <property type="entry name" value="NAD(P)-binding Rossmann-fold domains"/>
    <property type="match status" value="1"/>
</dbReference>
<dbReference type="AlphaFoldDB" id="C7Q713"/>
<feature type="domain" description="NmrA-like" evidence="1">
    <location>
        <begin position="5"/>
        <end position="229"/>
    </location>
</feature>
<dbReference type="RefSeq" id="WP_015795754.1">
    <property type="nucleotide sequence ID" value="NC_013131.1"/>
</dbReference>
<keyword evidence="3" id="KW-1185">Reference proteome</keyword>
<dbReference type="InParanoid" id="C7Q713"/>
<proteinExistence type="predicted"/>
<name>C7Q713_CATAD</name>
<dbReference type="STRING" id="479433.Caci_7197"/>
<dbReference type="PANTHER" id="PTHR43162:SF1">
    <property type="entry name" value="PRESTALK A DIFFERENTIATION PROTEIN A"/>
    <property type="match status" value="1"/>
</dbReference>
<reference evidence="2 3" key="1">
    <citation type="journal article" date="2009" name="Stand. Genomic Sci.">
        <title>Complete genome sequence of Catenulispora acidiphila type strain (ID 139908).</title>
        <authorList>
            <person name="Copeland A."/>
            <person name="Lapidus A."/>
            <person name="Glavina Del Rio T."/>
            <person name="Nolan M."/>
            <person name="Lucas S."/>
            <person name="Chen F."/>
            <person name="Tice H."/>
            <person name="Cheng J.F."/>
            <person name="Bruce D."/>
            <person name="Goodwin L."/>
            <person name="Pitluck S."/>
            <person name="Mikhailova N."/>
            <person name="Pati A."/>
            <person name="Ivanova N."/>
            <person name="Mavromatis K."/>
            <person name="Chen A."/>
            <person name="Palaniappan K."/>
            <person name="Chain P."/>
            <person name="Land M."/>
            <person name="Hauser L."/>
            <person name="Chang Y.J."/>
            <person name="Jeffries C.D."/>
            <person name="Chertkov O."/>
            <person name="Brettin T."/>
            <person name="Detter J.C."/>
            <person name="Han C."/>
            <person name="Ali Z."/>
            <person name="Tindall B.J."/>
            <person name="Goker M."/>
            <person name="Bristow J."/>
            <person name="Eisen J.A."/>
            <person name="Markowitz V."/>
            <person name="Hugenholtz P."/>
            <person name="Kyrpides N.C."/>
            <person name="Klenk H.P."/>
        </authorList>
    </citation>
    <scope>NUCLEOTIDE SEQUENCE [LARGE SCALE GENOMIC DNA]</scope>
    <source>
        <strain evidence="3">DSM 44928 / JCM 14897 / NBRC 102108 / NRRL B-24433 / ID139908</strain>
    </source>
</reference>
<evidence type="ECO:0000313" key="2">
    <source>
        <dbReference type="EMBL" id="ACU76026.1"/>
    </source>
</evidence>
<accession>C7Q713</accession>
<sequence>MSGLTVVTGATGNVGGSLVTALVAAGMPVRAVVRSEADAARFDSGAVQTAIGDLNEPASLAAALDGAQALFLLPGYADMPGVYAAAREAGVGHVVQLSGMSAASGDMSNAVTEYMVLSEQAAAESKLPHTVVRPSAFMTNALRWADQVRAGDTVTLPFPTVATACLHPADLGAVIAAVFADPDRYAGEVLLPTGPEALLPRDQVAIVAGVLDRPLTFVGLTDEQARESMAADGTPQRYIDAFLDFYAKGSLDESPVRSTVADVTGNAPRTFAAWAADNAEAFARS</sequence>
<dbReference type="InterPro" id="IPR036291">
    <property type="entry name" value="NAD(P)-bd_dom_sf"/>
</dbReference>
<organism evidence="2 3">
    <name type="scientific">Catenulispora acidiphila (strain DSM 44928 / JCM 14897 / NBRC 102108 / NRRL B-24433 / ID139908)</name>
    <dbReference type="NCBI Taxonomy" id="479433"/>
    <lineage>
        <taxon>Bacteria</taxon>
        <taxon>Bacillati</taxon>
        <taxon>Actinomycetota</taxon>
        <taxon>Actinomycetes</taxon>
        <taxon>Catenulisporales</taxon>
        <taxon>Catenulisporaceae</taxon>
        <taxon>Catenulispora</taxon>
    </lineage>
</organism>
<gene>
    <name evidence="2" type="ordered locus">Caci_7197</name>
</gene>
<dbReference type="KEGG" id="cai:Caci_7197"/>